<proteinExistence type="predicted"/>
<protein>
    <submittedName>
        <fullName evidence="1">Uncharacterized protein</fullName>
    </submittedName>
</protein>
<dbReference type="AlphaFoldDB" id="A0A0F9JAI8"/>
<name>A0A0F9JAI8_9ZZZZ</name>
<accession>A0A0F9JAI8</accession>
<evidence type="ECO:0000313" key="1">
    <source>
        <dbReference type="EMBL" id="KKM66784.1"/>
    </source>
</evidence>
<organism evidence="1">
    <name type="scientific">marine sediment metagenome</name>
    <dbReference type="NCBI Taxonomy" id="412755"/>
    <lineage>
        <taxon>unclassified sequences</taxon>
        <taxon>metagenomes</taxon>
        <taxon>ecological metagenomes</taxon>
    </lineage>
</organism>
<sequence length="104" mass="11744">MTVIATALKEISTGPSCIELCWWEPNENRKDFPEGGWNLRVYGRGRSVDIEEYGEGYQMFNRTYRGPSLIDLARQAAEEIQAEQARAKPDPVLTVVEKGHATDD</sequence>
<gene>
    <name evidence="1" type="ORF">LCGC14_1477650</name>
</gene>
<reference evidence="1" key="1">
    <citation type="journal article" date="2015" name="Nature">
        <title>Complex archaea that bridge the gap between prokaryotes and eukaryotes.</title>
        <authorList>
            <person name="Spang A."/>
            <person name="Saw J.H."/>
            <person name="Jorgensen S.L."/>
            <person name="Zaremba-Niedzwiedzka K."/>
            <person name="Martijn J."/>
            <person name="Lind A.E."/>
            <person name="van Eijk R."/>
            <person name="Schleper C."/>
            <person name="Guy L."/>
            <person name="Ettema T.J."/>
        </authorList>
    </citation>
    <scope>NUCLEOTIDE SEQUENCE</scope>
</reference>
<dbReference type="EMBL" id="LAZR01010464">
    <property type="protein sequence ID" value="KKM66784.1"/>
    <property type="molecule type" value="Genomic_DNA"/>
</dbReference>
<comment type="caution">
    <text evidence="1">The sequence shown here is derived from an EMBL/GenBank/DDBJ whole genome shotgun (WGS) entry which is preliminary data.</text>
</comment>